<accession>A0ABQ3EKK3</accession>
<reference evidence="2" key="1">
    <citation type="journal article" date="2019" name="Int. J. Syst. Evol. Microbiol.">
        <title>The Global Catalogue of Microorganisms (GCM) 10K type strain sequencing project: providing services to taxonomists for standard genome sequencing and annotation.</title>
        <authorList>
            <consortium name="The Broad Institute Genomics Platform"/>
            <consortium name="The Broad Institute Genome Sequencing Center for Infectious Disease"/>
            <person name="Wu L."/>
            <person name="Ma J."/>
        </authorList>
    </citation>
    <scope>NUCLEOTIDE SEQUENCE [LARGE SCALE GENOMIC DNA]</scope>
    <source>
        <strain evidence="2">KCTC 12861</strain>
    </source>
</reference>
<gene>
    <name evidence="1" type="ORF">GCM10007094_23150</name>
</gene>
<organism evidence="1 2">
    <name type="scientific">Pseudovibrio japonicus</name>
    <dbReference type="NCBI Taxonomy" id="366534"/>
    <lineage>
        <taxon>Bacteria</taxon>
        <taxon>Pseudomonadati</taxon>
        <taxon>Pseudomonadota</taxon>
        <taxon>Alphaproteobacteria</taxon>
        <taxon>Hyphomicrobiales</taxon>
        <taxon>Stappiaceae</taxon>
        <taxon>Pseudovibrio</taxon>
    </lineage>
</organism>
<name>A0ABQ3EKK3_9HYPH</name>
<dbReference type="EMBL" id="BMXE01000004">
    <property type="protein sequence ID" value="GHB33707.1"/>
    <property type="molecule type" value="Genomic_DNA"/>
</dbReference>
<dbReference type="Proteomes" id="UP000637980">
    <property type="component" value="Unassembled WGS sequence"/>
</dbReference>
<protein>
    <submittedName>
        <fullName evidence="1">Uncharacterized protein</fullName>
    </submittedName>
</protein>
<evidence type="ECO:0000313" key="2">
    <source>
        <dbReference type="Proteomes" id="UP000637980"/>
    </source>
</evidence>
<sequence>MAFKSFFRLSLIIATPFLLLHAYFQALFMGLKKALMDAALEFNWELDAIKKVWRDPSAYMPDQDGGPDGE</sequence>
<proteinExistence type="predicted"/>
<comment type="caution">
    <text evidence="1">The sequence shown here is derived from an EMBL/GenBank/DDBJ whole genome shotgun (WGS) entry which is preliminary data.</text>
</comment>
<keyword evidence="2" id="KW-1185">Reference proteome</keyword>
<dbReference type="RefSeq" id="WP_189436960.1">
    <property type="nucleotide sequence ID" value="NZ_BMXE01000004.1"/>
</dbReference>
<evidence type="ECO:0000313" key="1">
    <source>
        <dbReference type="EMBL" id="GHB33707.1"/>
    </source>
</evidence>